<comment type="caution">
    <text evidence="2">The sequence shown here is derived from an EMBL/GenBank/DDBJ whole genome shotgun (WGS) entry which is preliminary data.</text>
</comment>
<dbReference type="Proteomes" id="UP000287651">
    <property type="component" value="Unassembled WGS sequence"/>
</dbReference>
<evidence type="ECO:0000256" key="1">
    <source>
        <dbReference type="SAM" id="MobiDB-lite"/>
    </source>
</evidence>
<reference evidence="2 3" key="1">
    <citation type="journal article" date="2014" name="Agronomy (Basel)">
        <title>A Draft Genome Sequence for Ensete ventricosum, the Drought-Tolerant Tree Against Hunger.</title>
        <authorList>
            <person name="Harrison J."/>
            <person name="Moore K.A."/>
            <person name="Paszkiewicz K."/>
            <person name="Jones T."/>
            <person name="Grant M."/>
            <person name="Ambacheew D."/>
            <person name="Muzemil S."/>
            <person name="Studholme D.J."/>
        </authorList>
    </citation>
    <scope>NUCLEOTIDE SEQUENCE [LARGE SCALE GENOMIC DNA]</scope>
</reference>
<feature type="non-terminal residue" evidence="2">
    <location>
        <position position="131"/>
    </location>
</feature>
<feature type="compositionally biased region" description="Basic and acidic residues" evidence="1">
    <location>
        <begin position="56"/>
        <end position="67"/>
    </location>
</feature>
<evidence type="ECO:0000313" key="3">
    <source>
        <dbReference type="Proteomes" id="UP000287651"/>
    </source>
</evidence>
<organism evidence="2 3">
    <name type="scientific">Ensete ventricosum</name>
    <name type="common">Abyssinian banana</name>
    <name type="synonym">Musa ensete</name>
    <dbReference type="NCBI Taxonomy" id="4639"/>
    <lineage>
        <taxon>Eukaryota</taxon>
        <taxon>Viridiplantae</taxon>
        <taxon>Streptophyta</taxon>
        <taxon>Embryophyta</taxon>
        <taxon>Tracheophyta</taxon>
        <taxon>Spermatophyta</taxon>
        <taxon>Magnoliopsida</taxon>
        <taxon>Liliopsida</taxon>
        <taxon>Zingiberales</taxon>
        <taxon>Musaceae</taxon>
        <taxon>Ensete</taxon>
    </lineage>
</organism>
<dbReference type="AlphaFoldDB" id="A0A427BCE3"/>
<accession>A0A427BCE3</accession>
<feature type="region of interest" description="Disordered" evidence="1">
    <location>
        <begin position="56"/>
        <end position="94"/>
    </location>
</feature>
<dbReference type="EMBL" id="AMZH03000003">
    <property type="protein sequence ID" value="RRT86200.1"/>
    <property type="molecule type" value="Genomic_DNA"/>
</dbReference>
<sequence>MCQFGPVLAVIGWTKWAGSKLARPYVASTRTAHYRAVPSKIDCRRLISAVDSRLREKSTIDGRLSEKKGRRRRRRGKEEKKKRGEEERIPSARVSLPPVDRQCPCAVFARAPSPPAGRGRFISRTGRKIEA</sequence>
<proteinExistence type="predicted"/>
<protein>
    <submittedName>
        <fullName evidence="2">Uncharacterized protein</fullName>
    </submittedName>
</protein>
<name>A0A427BCE3_ENSVE</name>
<feature type="compositionally biased region" description="Basic and acidic residues" evidence="1">
    <location>
        <begin position="76"/>
        <end position="90"/>
    </location>
</feature>
<evidence type="ECO:0000313" key="2">
    <source>
        <dbReference type="EMBL" id="RRT86200.1"/>
    </source>
</evidence>
<gene>
    <name evidence="2" type="ORF">B296_00000858</name>
</gene>